<comment type="caution">
    <text evidence="9">The sequence shown here is derived from an EMBL/GenBank/DDBJ whole genome shotgun (WGS) entry which is preliminary data.</text>
</comment>
<feature type="transmembrane region" description="Helical" evidence="7">
    <location>
        <begin position="268"/>
        <end position="293"/>
    </location>
</feature>
<dbReference type="GO" id="GO:0089702">
    <property type="term" value="F:undecaprenyl-phosphate glucose phosphotransferase activity"/>
    <property type="evidence" value="ECO:0007669"/>
    <property type="project" value="UniProtKB-EC"/>
</dbReference>
<evidence type="ECO:0000256" key="4">
    <source>
        <dbReference type="ARBA" id="ARBA00022692"/>
    </source>
</evidence>
<dbReference type="Pfam" id="PF13727">
    <property type="entry name" value="CoA_binding_3"/>
    <property type="match status" value="1"/>
</dbReference>
<dbReference type="RefSeq" id="WP_379834527.1">
    <property type="nucleotide sequence ID" value="NZ_JBHRYQ010000001.1"/>
</dbReference>
<keyword evidence="5 7" id="KW-1133">Transmembrane helix</keyword>
<dbReference type="NCBIfam" id="TIGR03025">
    <property type="entry name" value="EPS_sugtrans"/>
    <property type="match status" value="1"/>
</dbReference>
<keyword evidence="3 9" id="KW-0808">Transferase</keyword>
<sequence length="462" mass="54605">MFKHFNKIGYLRFFTDLVLLTISFLVASIASKRGIHYQDRFIFTGFIIGWYLSTKISNAYDEFRTETFVGEMLVLLENVLVQIIIAGQLYFLFNSHEFARTFLAYYISIFSISILCKSYILKKALLWYRIKGGNTRNVIIIGYNDITKKIVEQILNNPHYGYKLEGIVTRDLTEVNDMPYLGTLDVFFDKYKRRRIDDFIITSDRLSHDMLKEIILYADQKAIRTKVVPNFHKLYQNRFELQTFAGYPLIAVRGEPLQELHWRYLKRFFDITFSIILCIILFSWLFPIIALLIKFDSKGPVFFKQDRWGQNGRKFKCIKFRSMKMESKDVTENGKFNQAKENDPRITKLGAFLRKSSIDELPQFINVLLNNMSVVGPRPHAHEHNLRTFNVIDKYMIRHWVKPGITGWAQVNGFRGETKTNDMMQKRVDLDIWYIENWTFWLDIKIVIITVYNAIKGEENAY</sequence>
<reference evidence="10" key="1">
    <citation type="journal article" date="2019" name="Int. J. Syst. Evol. Microbiol.">
        <title>The Global Catalogue of Microorganisms (GCM) 10K type strain sequencing project: providing services to taxonomists for standard genome sequencing and annotation.</title>
        <authorList>
            <consortium name="The Broad Institute Genomics Platform"/>
            <consortium name="The Broad Institute Genome Sequencing Center for Infectious Disease"/>
            <person name="Wu L."/>
            <person name="Ma J."/>
        </authorList>
    </citation>
    <scope>NUCLEOTIDE SEQUENCE [LARGE SCALE GENOMIC DNA]</scope>
    <source>
        <strain evidence="10">CECT 7956</strain>
    </source>
</reference>
<dbReference type="Gene3D" id="3.40.50.720">
    <property type="entry name" value="NAD(P)-binding Rossmann-like Domain"/>
    <property type="match status" value="1"/>
</dbReference>
<protein>
    <submittedName>
        <fullName evidence="9">Undecaprenyl-phosphate glucose phosphotransferase</fullName>
        <ecNumber evidence="9">2.7.8.31</ecNumber>
    </submittedName>
</protein>
<evidence type="ECO:0000256" key="1">
    <source>
        <dbReference type="ARBA" id="ARBA00004141"/>
    </source>
</evidence>
<evidence type="ECO:0000256" key="2">
    <source>
        <dbReference type="ARBA" id="ARBA00006464"/>
    </source>
</evidence>
<dbReference type="NCBIfam" id="TIGR03023">
    <property type="entry name" value="WcaJ_sugtrans"/>
    <property type="match status" value="1"/>
</dbReference>
<dbReference type="PANTHER" id="PTHR30576:SF0">
    <property type="entry name" value="UNDECAPRENYL-PHOSPHATE N-ACETYLGALACTOSAMINYL 1-PHOSPHATE TRANSFERASE-RELATED"/>
    <property type="match status" value="1"/>
</dbReference>
<dbReference type="InterPro" id="IPR003362">
    <property type="entry name" value="Bact_transf"/>
</dbReference>
<dbReference type="PANTHER" id="PTHR30576">
    <property type="entry name" value="COLANIC BIOSYNTHESIS UDP-GLUCOSE LIPID CARRIER TRANSFERASE"/>
    <property type="match status" value="1"/>
</dbReference>
<proteinExistence type="inferred from homology"/>
<feature type="transmembrane region" description="Helical" evidence="7">
    <location>
        <begin position="103"/>
        <end position="121"/>
    </location>
</feature>
<feature type="transmembrane region" description="Helical" evidence="7">
    <location>
        <begin position="9"/>
        <end position="29"/>
    </location>
</feature>
<keyword evidence="4 7" id="KW-0812">Transmembrane</keyword>
<evidence type="ECO:0000313" key="9">
    <source>
        <dbReference type="EMBL" id="MFC3809451.1"/>
    </source>
</evidence>
<feature type="domain" description="Bacterial sugar transferase" evidence="8">
    <location>
        <begin position="266"/>
        <end position="455"/>
    </location>
</feature>
<evidence type="ECO:0000256" key="7">
    <source>
        <dbReference type="SAM" id="Phobius"/>
    </source>
</evidence>
<feature type="transmembrane region" description="Helical" evidence="7">
    <location>
        <begin position="41"/>
        <end position="60"/>
    </location>
</feature>
<evidence type="ECO:0000256" key="6">
    <source>
        <dbReference type="ARBA" id="ARBA00023136"/>
    </source>
</evidence>
<dbReference type="EC" id="2.7.8.31" evidence="9"/>
<evidence type="ECO:0000259" key="8">
    <source>
        <dbReference type="Pfam" id="PF02397"/>
    </source>
</evidence>
<evidence type="ECO:0000256" key="3">
    <source>
        <dbReference type="ARBA" id="ARBA00022679"/>
    </source>
</evidence>
<organism evidence="9 10">
    <name type="scientific">Lacihabitans lacunae</name>
    <dbReference type="NCBI Taxonomy" id="1028214"/>
    <lineage>
        <taxon>Bacteria</taxon>
        <taxon>Pseudomonadati</taxon>
        <taxon>Bacteroidota</taxon>
        <taxon>Cytophagia</taxon>
        <taxon>Cytophagales</taxon>
        <taxon>Leadbetterellaceae</taxon>
        <taxon>Lacihabitans</taxon>
    </lineage>
</organism>
<dbReference type="Proteomes" id="UP001595616">
    <property type="component" value="Unassembled WGS sequence"/>
</dbReference>
<dbReference type="InterPro" id="IPR017475">
    <property type="entry name" value="EPS_sugar_tfrase"/>
</dbReference>
<accession>A0ABV7YTQ2</accession>
<keyword evidence="10" id="KW-1185">Reference proteome</keyword>
<dbReference type="InterPro" id="IPR017473">
    <property type="entry name" value="Undecaprenyl-P_gluc_Ptfrase"/>
</dbReference>
<comment type="subcellular location">
    <subcellularLocation>
        <location evidence="1">Membrane</location>
        <topology evidence="1">Multi-pass membrane protein</topology>
    </subcellularLocation>
</comment>
<name>A0ABV7YTQ2_9BACT</name>
<dbReference type="Pfam" id="PF02397">
    <property type="entry name" value="Bac_transf"/>
    <property type="match status" value="1"/>
</dbReference>
<gene>
    <name evidence="9" type="ORF">ACFOOI_02180</name>
</gene>
<evidence type="ECO:0000313" key="10">
    <source>
        <dbReference type="Proteomes" id="UP001595616"/>
    </source>
</evidence>
<feature type="transmembrane region" description="Helical" evidence="7">
    <location>
        <begin position="72"/>
        <end position="91"/>
    </location>
</feature>
<dbReference type="EMBL" id="JBHRYQ010000001">
    <property type="protein sequence ID" value="MFC3809451.1"/>
    <property type="molecule type" value="Genomic_DNA"/>
</dbReference>
<comment type="similarity">
    <text evidence="2">Belongs to the bacterial sugar transferase family.</text>
</comment>
<evidence type="ECO:0000256" key="5">
    <source>
        <dbReference type="ARBA" id="ARBA00022989"/>
    </source>
</evidence>
<keyword evidence="6 7" id="KW-0472">Membrane</keyword>